<sequence length="1443" mass="151932">MALDALRAWLAVRLGRAPPSTGDSCVASGALELLFAAGDCAAAARLALAPLDDARAGDVALRSAVAAALRRVLDELRDPARAFASSDAKARDAVEARLQKLLSTTSLDARERAAVAEAALRGYSEWDLRSAVWRFLKTAHGAFGLCATTSLAPGAVVLGSVKQPLIVGVGRGFVAYASERAAVHVGAIGAALKYRYVLAEGDVVSVAPEATVQGTLGGSGCRLALARVDADAAVFRDLGSTDLCDAERNALMMRPLPGGPPGDVVGDDLRDLPVLASALARSFRLDTSPNAAAARAFAKAVFDADRMRRSSLDVVVVAVEASLWVAEQWAANARAACPVLRVVVASANKALAALTACESGTHGGATSAHATVFPSGDTPARRCRGAVALAVSHSGQTFPTLNAARALRDAGADVFVVAGSLDVQLAEVVKGGQSFRKGARRSKRVLVTGAGVRLAEAASLTTALTHVLLTELLLALAAKAPRGSCLLRAGDVKDLETLADACVHDHLPNLCPGPAPRPSRDAHAGARALGERWADHVLEPLACFVLATAYVLVSVTAGTPLVTTAVFYSCGYRSPAVAALDALLYAFFPVVAALVLRFVQKRTMLARFGRRTIMVLDVPMVHQCAVAFGQKLFGLSYGLNGVDFAGANPRGHRTAGANPADHGVHRMLHRVVRGTLVALGVPDGRLKALVDVECAAYLTALQLKSLSNWGVGAELATVGHHSYVPGVVDAALIFDAFQRPVFLSEVHHASPRAPDARRLSFLEAPEARFGAVGPGVVGAARAAGDEDPRALLAAHAVVETLYEGRVASLERLVAFYAAFHALAAKTSRASGWLCLLSFDIWRSQAGTRVATTPAPASPAAPVDGGRPRDDLERVATTDQFLASLDASQRGSGGWLNRALDASQRGSGGWLNRPARSRTASDEKGLDDSRRSWRDLAAGVAAALGVRENRSVSASLDVSAYAALDMDLSRGGTPWGDHAHFAAATALAVPTAAPSAPSSRASSPGPGLDLDKSLSGDAPLSLGLDLQRAAPPAAPLPVRALRDAFPPILGVRPRASQPTDLARLDEVNSEKTKSRDSLEDLDVVLQDSFRQDPPPDDDTAADAADAAAPGDGADAPPPAPEPRTPRPGAMARATVALTPQIQKRMDVLSKVFEGWEEDCMNCKAFAASLADWTTPKGAEVIREGEDAAQPQLLICESGAAEVFVTTTTKSGAKKQKRVARLVAPFYVGEGQVIARSVPTATIKAAQDLAGFSLDLESCDELLRTDSLAIRLVKRQIEIRAFERAPARAHTYNDGLFFGNIDNAAFFAAFEAFAKRTFCAENVVFLRGYRDLQTETDAAAAVARVERLFRDHVDVDASDADNLAVNVSQKVVRESKKNFAAAREADDVAALRTVFDKCAEEINQMLTKDIIPNFMNGDEYRAYLLGAWPLPKRPPKRRSTACGLM</sequence>
<dbReference type="OrthoDB" id="205092at2759"/>
<evidence type="ECO:0000256" key="1">
    <source>
        <dbReference type="SAM" id="MobiDB-lite"/>
    </source>
</evidence>
<evidence type="ECO:0000259" key="3">
    <source>
        <dbReference type="PROSITE" id="PS50132"/>
    </source>
</evidence>
<keyword evidence="5" id="KW-1185">Reference proteome</keyword>
<dbReference type="SUPFAM" id="SSF48097">
    <property type="entry name" value="Regulator of G-protein signaling, RGS"/>
    <property type="match status" value="1"/>
</dbReference>
<proteinExistence type="predicted"/>
<feature type="compositionally biased region" description="Basic and acidic residues" evidence="1">
    <location>
        <begin position="1061"/>
        <end position="1077"/>
    </location>
</feature>
<evidence type="ECO:0000256" key="2">
    <source>
        <dbReference type="SAM" id="Phobius"/>
    </source>
</evidence>
<dbReference type="Gene3D" id="2.60.120.10">
    <property type="entry name" value="Jelly Rolls"/>
    <property type="match status" value="1"/>
</dbReference>
<reference evidence="4 5" key="1">
    <citation type="journal article" date="2011" name="Proc. Natl. Acad. Sci. U.S.A.">
        <title>Niche of harmful alga Aureococcus anophagefferens revealed through ecogenomics.</title>
        <authorList>
            <person name="Gobler C.J."/>
            <person name="Berry D.L."/>
            <person name="Dyhrman S.T."/>
            <person name="Wilhelm S.W."/>
            <person name="Salamov A."/>
            <person name="Lobanov A.V."/>
            <person name="Zhang Y."/>
            <person name="Collier J.L."/>
            <person name="Wurch L.L."/>
            <person name="Kustka A.B."/>
            <person name="Dill B.D."/>
            <person name="Shah M."/>
            <person name="VerBerkmoes N.C."/>
            <person name="Kuo A."/>
            <person name="Terry A."/>
            <person name="Pangilinan J."/>
            <person name="Lindquist E.A."/>
            <person name="Lucas S."/>
            <person name="Paulsen I.T."/>
            <person name="Hattenrath-Lehmann T.K."/>
            <person name="Talmage S.C."/>
            <person name="Walker E.A."/>
            <person name="Koch F."/>
            <person name="Burson A.M."/>
            <person name="Marcoval M.A."/>
            <person name="Tang Y.Z."/>
            <person name="Lecleir G.R."/>
            <person name="Coyne K.J."/>
            <person name="Berg G.M."/>
            <person name="Bertrand E.M."/>
            <person name="Saito M.A."/>
            <person name="Gladyshev V.N."/>
            <person name="Grigoriev I.V."/>
        </authorList>
    </citation>
    <scope>NUCLEOTIDE SEQUENCE [LARGE SCALE GENOMIC DNA]</scope>
    <source>
        <strain evidence="5">CCMP 1984</strain>
    </source>
</reference>
<dbReference type="Pfam" id="PF00615">
    <property type="entry name" value="RGS"/>
    <property type="match status" value="1"/>
</dbReference>
<dbReference type="RefSeq" id="XP_009036069.1">
    <property type="nucleotide sequence ID" value="XM_009037821.1"/>
</dbReference>
<keyword evidence="2" id="KW-1133">Transmembrane helix</keyword>
<feature type="region of interest" description="Disordered" evidence="1">
    <location>
        <begin position="1049"/>
        <end position="1126"/>
    </location>
</feature>
<dbReference type="PROSITE" id="PS50132">
    <property type="entry name" value="RGS"/>
    <property type="match status" value="1"/>
</dbReference>
<feature type="transmembrane region" description="Helical" evidence="2">
    <location>
        <begin position="544"/>
        <end position="570"/>
    </location>
</feature>
<dbReference type="InterPro" id="IPR014710">
    <property type="entry name" value="RmlC-like_jellyroll"/>
</dbReference>
<keyword evidence="2" id="KW-0472">Membrane</keyword>
<dbReference type="InterPro" id="IPR036305">
    <property type="entry name" value="RGS_sf"/>
</dbReference>
<feature type="transmembrane region" description="Helical" evidence="2">
    <location>
        <begin position="582"/>
        <end position="599"/>
    </location>
</feature>
<dbReference type="Gene3D" id="1.10.167.10">
    <property type="entry name" value="Regulator of G-protein Signalling 4, domain 2"/>
    <property type="match status" value="1"/>
</dbReference>
<dbReference type="SMART" id="SM00315">
    <property type="entry name" value="RGS"/>
    <property type="match status" value="1"/>
</dbReference>
<dbReference type="KEGG" id="aaf:AURANDRAFT_63462"/>
<keyword evidence="2" id="KW-0812">Transmembrane</keyword>
<dbReference type="InterPro" id="IPR044926">
    <property type="entry name" value="RGS_subdomain_2"/>
</dbReference>
<dbReference type="InterPro" id="IPR018490">
    <property type="entry name" value="cNMP-bd_dom_sf"/>
</dbReference>
<name>F0Y757_AURAN</name>
<accession>F0Y757</accession>
<feature type="region of interest" description="Disordered" evidence="1">
    <location>
        <begin position="904"/>
        <end position="928"/>
    </location>
</feature>
<dbReference type="GO" id="GO:0097367">
    <property type="term" value="F:carbohydrate derivative binding"/>
    <property type="evidence" value="ECO:0007669"/>
    <property type="project" value="InterPro"/>
</dbReference>
<dbReference type="EMBL" id="GL833126">
    <property type="protein sequence ID" value="EGB08936.1"/>
    <property type="molecule type" value="Genomic_DNA"/>
</dbReference>
<evidence type="ECO:0000313" key="5">
    <source>
        <dbReference type="Proteomes" id="UP000002729"/>
    </source>
</evidence>
<feature type="region of interest" description="Disordered" evidence="1">
    <location>
        <begin position="992"/>
        <end position="1013"/>
    </location>
</feature>
<dbReference type="GeneID" id="20224339"/>
<feature type="compositionally biased region" description="Low complexity" evidence="1">
    <location>
        <begin position="850"/>
        <end position="861"/>
    </location>
</feature>
<dbReference type="SUPFAM" id="SSF53697">
    <property type="entry name" value="SIS domain"/>
    <property type="match status" value="1"/>
</dbReference>
<dbReference type="eggNOG" id="ENOG502R831">
    <property type="taxonomic scope" value="Eukaryota"/>
</dbReference>
<feature type="region of interest" description="Disordered" evidence="1">
    <location>
        <begin position="847"/>
        <end position="870"/>
    </location>
</feature>
<feature type="compositionally biased region" description="Low complexity" evidence="1">
    <location>
        <begin position="1100"/>
        <end position="1113"/>
    </location>
</feature>
<feature type="compositionally biased region" description="Low complexity" evidence="1">
    <location>
        <begin position="992"/>
        <end position="1007"/>
    </location>
</feature>
<dbReference type="InParanoid" id="F0Y757"/>
<dbReference type="Proteomes" id="UP000002729">
    <property type="component" value="Unassembled WGS sequence"/>
</dbReference>
<gene>
    <name evidence="4" type="ORF">AURANDRAFT_63462</name>
</gene>
<evidence type="ECO:0000313" key="4">
    <source>
        <dbReference type="EMBL" id="EGB08936.1"/>
    </source>
</evidence>
<dbReference type="SUPFAM" id="SSF51206">
    <property type="entry name" value="cAMP-binding domain-like"/>
    <property type="match status" value="1"/>
</dbReference>
<dbReference type="GO" id="GO:1901135">
    <property type="term" value="P:carbohydrate derivative metabolic process"/>
    <property type="evidence" value="ECO:0007669"/>
    <property type="project" value="InterPro"/>
</dbReference>
<dbReference type="InterPro" id="IPR016137">
    <property type="entry name" value="RGS"/>
</dbReference>
<protein>
    <recommendedName>
        <fullName evidence="3">RGS domain-containing protein</fullName>
    </recommendedName>
</protein>
<dbReference type="InterPro" id="IPR046348">
    <property type="entry name" value="SIS_dom_sf"/>
</dbReference>
<feature type="domain" description="RGS" evidence="3">
    <location>
        <begin position="1308"/>
        <end position="1422"/>
    </location>
</feature>
<dbReference type="Gene3D" id="3.40.50.10490">
    <property type="entry name" value="Glucose-6-phosphate isomerase like protein, domain 1"/>
    <property type="match status" value="1"/>
</dbReference>
<organism evidence="5">
    <name type="scientific">Aureococcus anophagefferens</name>
    <name type="common">Harmful bloom alga</name>
    <dbReference type="NCBI Taxonomy" id="44056"/>
    <lineage>
        <taxon>Eukaryota</taxon>
        <taxon>Sar</taxon>
        <taxon>Stramenopiles</taxon>
        <taxon>Ochrophyta</taxon>
        <taxon>Pelagophyceae</taxon>
        <taxon>Pelagomonadales</taxon>
        <taxon>Pelagomonadaceae</taxon>
        <taxon>Aureococcus</taxon>
    </lineage>
</organism>
<feature type="compositionally biased region" description="Basic and acidic residues" evidence="1">
    <location>
        <begin position="918"/>
        <end position="928"/>
    </location>
</feature>